<protein>
    <submittedName>
        <fullName evidence="2">Uncharacterized protein</fullName>
    </submittedName>
</protein>
<reference evidence="2" key="1">
    <citation type="submission" date="2019-11" db="EMBL/GenBank/DDBJ databases">
        <authorList>
            <person name="Feng L."/>
        </authorList>
    </citation>
    <scope>NUCLEOTIDE SEQUENCE</scope>
    <source>
        <strain evidence="2">CsymbiosumLFYP84</strain>
    </source>
</reference>
<evidence type="ECO:0000313" key="1">
    <source>
        <dbReference type="EMBL" id="MDB1999562.1"/>
    </source>
</evidence>
<dbReference type="EMBL" id="JAQLGM010000008">
    <property type="protein sequence ID" value="MDB1999562.1"/>
    <property type="molecule type" value="Genomic_DNA"/>
</dbReference>
<organism evidence="2">
    <name type="scientific">Clostridium symbiosum</name>
    <name type="common">Bacteroides symbiosus</name>
    <dbReference type="NCBI Taxonomy" id="1512"/>
    <lineage>
        <taxon>Bacteria</taxon>
        <taxon>Bacillati</taxon>
        <taxon>Bacillota</taxon>
        <taxon>Clostridia</taxon>
        <taxon>Lachnospirales</taxon>
        <taxon>Lachnospiraceae</taxon>
        <taxon>Otoolea</taxon>
    </lineage>
</organism>
<accession>A0A6N3A940</accession>
<sequence>MQISPLGVLLIGREAQASGGLPTPVVSVKFKDGTIEEMMSELSFDTDGDGGTVIGGGGVVISNDPLSGPLVISTYGMRNPEGKVVTKGEFSRFINLEDVMSILVNGKEYTSLSELPVGRYRSLSPVSGTF</sequence>
<dbReference type="EMBL" id="CACRUA010000007">
    <property type="protein sequence ID" value="VYT86416.1"/>
    <property type="molecule type" value="Genomic_DNA"/>
</dbReference>
<dbReference type="RefSeq" id="WP_252307402.1">
    <property type="nucleotide sequence ID" value="NZ_CACRUA010000007.1"/>
</dbReference>
<gene>
    <name evidence="2" type="ORF">CSLFYP84_00772</name>
    <name evidence="1" type="ORF">PM006_05065</name>
</gene>
<evidence type="ECO:0000313" key="2">
    <source>
        <dbReference type="EMBL" id="VYT86416.1"/>
    </source>
</evidence>
<proteinExistence type="predicted"/>
<reference evidence="1" key="2">
    <citation type="submission" date="2023-01" db="EMBL/GenBank/DDBJ databases">
        <title>Human gut microbiome strain richness.</title>
        <authorList>
            <person name="Chen-Liaw A."/>
        </authorList>
    </citation>
    <scope>NUCLEOTIDE SEQUENCE</scope>
    <source>
        <strain evidence="1">B1_m1001713B170214d0_201011</strain>
    </source>
</reference>
<name>A0A6N3A940_CLOSY</name>
<dbReference type="AlphaFoldDB" id="A0A6N3A940"/>
<dbReference type="Proteomes" id="UP001300871">
    <property type="component" value="Unassembled WGS sequence"/>
</dbReference>